<feature type="compositionally biased region" description="Basic residues" evidence="1">
    <location>
        <begin position="1"/>
        <end position="11"/>
    </location>
</feature>
<name>A0A1X2GV36_9FUNG</name>
<gene>
    <name evidence="2" type="ORF">DM01DRAFT_250940</name>
</gene>
<feature type="non-terminal residue" evidence="2">
    <location>
        <position position="1"/>
    </location>
</feature>
<dbReference type="EMBL" id="MCGT01000002">
    <property type="protein sequence ID" value="ORX61905.1"/>
    <property type="molecule type" value="Genomic_DNA"/>
</dbReference>
<keyword evidence="3" id="KW-1185">Reference proteome</keyword>
<organism evidence="2 3">
    <name type="scientific">Hesseltinella vesiculosa</name>
    <dbReference type="NCBI Taxonomy" id="101127"/>
    <lineage>
        <taxon>Eukaryota</taxon>
        <taxon>Fungi</taxon>
        <taxon>Fungi incertae sedis</taxon>
        <taxon>Mucoromycota</taxon>
        <taxon>Mucoromycotina</taxon>
        <taxon>Mucoromycetes</taxon>
        <taxon>Mucorales</taxon>
        <taxon>Cunninghamellaceae</taxon>
        <taxon>Hesseltinella</taxon>
    </lineage>
</organism>
<evidence type="ECO:0000313" key="2">
    <source>
        <dbReference type="EMBL" id="ORX61905.1"/>
    </source>
</evidence>
<evidence type="ECO:0000256" key="1">
    <source>
        <dbReference type="SAM" id="MobiDB-lite"/>
    </source>
</evidence>
<feature type="region of interest" description="Disordered" evidence="1">
    <location>
        <begin position="1"/>
        <end position="29"/>
    </location>
</feature>
<dbReference type="Proteomes" id="UP000242146">
    <property type="component" value="Unassembled WGS sequence"/>
</dbReference>
<evidence type="ECO:0000313" key="3">
    <source>
        <dbReference type="Proteomes" id="UP000242146"/>
    </source>
</evidence>
<proteinExistence type="predicted"/>
<dbReference type="OrthoDB" id="5588333at2759"/>
<sequence>IPRPPHVKKPIARALGSTRATQSGTPIDDILAQGNRSSLGVFNAFLRLSSSSNTDFTSVTLSS</sequence>
<accession>A0A1X2GV36</accession>
<reference evidence="2 3" key="1">
    <citation type="submission" date="2016-07" db="EMBL/GenBank/DDBJ databases">
        <title>Pervasive Adenine N6-methylation of Active Genes in Fungi.</title>
        <authorList>
            <consortium name="DOE Joint Genome Institute"/>
            <person name="Mondo S.J."/>
            <person name="Dannebaum R.O."/>
            <person name="Kuo R.C."/>
            <person name="Labutti K."/>
            <person name="Haridas S."/>
            <person name="Kuo A."/>
            <person name="Salamov A."/>
            <person name="Ahrendt S.R."/>
            <person name="Lipzen A."/>
            <person name="Sullivan W."/>
            <person name="Andreopoulos W.B."/>
            <person name="Clum A."/>
            <person name="Lindquist E."/>
            <person name="Daum C."/>
            <person name="Ramamoorthy G.K."/>
            <person name="Gryganskyi A."/>
            <person name="Culley D."/>
            <person name="Magnuson J.K."/>
            <person name="James T.Y."/>
            <person name="O'Malley M.A."/>
            <person name="Stajich J.E."/>
            <person name="Spatafora J.W."/>
            <person name="Visel A."/>
            <person name="Grigoriev I.V."/>
        </authorList>
    </citation>
    <scope>NUCLEOTIDE SEQUENCE [LARGE SCALE GENOMIC DNA]</scope>
    <source>
        <strain evidence="2 3">NRRL 3301</strain>
    </source>
</reference>
<comment type="caution">
    <text evidence="2">The sequence shown here is derived from an EMBL/GenBank/DDBJ whole genome shotgun (WGS) entry which is preliminary data.</text>
</comment>
<dbReference type="AlphaFoldDB" id="A0A1X2GV36"/>
<protein>
    <submittedName>
        <fullName evidence="2">Uncharacterized protein</fullName>
    </submittedName>
</protein>